<dbReference type="GO" id="GO:0003700">
    <property type="term" value="F:DNA-binding transcription factor activity"/>
    <property type="evidence" value="ECO:0007669"/>
    <property type="project" value="TreeGrafter"/>
</dbReference>
<accession>A0A1Y5Y6B2</accession>
<dbReference type="Pfam" id="PF17929">
    <property type="entry name" value="TetR_C_34"/>
    <property type="match status" value="1"/>
</dbReference>
<evidence type="ECO:0000313" key="5">
    <source>
        <dbReference type="Proteomes" id="UP000192674"/>
    </source>
</evidence>
<gene>
    <name evidence="4" type="ORF">SAMN05661093_09343</name>
</gene>
<dbReference type="InterPro" id="IPR041483">
    <property type="entry name" value="TetR_C_34"/>
</dbReference>
<dbReference type="Gene3D" id="1.10.357.10">
    <property type="entry name" value="Tetracycline Repressor, domain 2"/>
    <property type="match status" value="1"/>
</dbReference>
<dbReference type="Pfam" id="PF00440">
    <property type="entry name" value="TetR_N"/>
    <property type="match status" value="1"/>
</dbReference>
<evidence type="ECO:0000256" key="1">
    <source>
        <dbReference type="ARBA" id="ARBA00023125"/>
    </source>
</evidence>
<evidence type="ECO:0000259" key="3">
    <source>
        <dbReference type="PROSITE" id="PS50977"/>
    </source>
</evidence>
<dbReference type="InterPro" id="IPR001647">
    <property type="entry name" value="HTH_TetR"/>
</dbReference>
<keyword evidence="1 2" id="KW-0238">DNA-binding</keyword>
<dbReference type="SUPFAM" id="SSF46689">
    <property type="entry name" value="Homeodomain-like"/>
    <property type="match status" value="1"/>
</dbReference>
<protein>
    <submittedName>
        <fullName evidence="4">Transcriptional regulator, TetR family</fullName>
    </submittedName>
</protein>
<dbReference type="Proteomes" id="UP000192674">
    <property type="component" value="Unassembled WGS sequence"/>
</dbReference>
<proteinExistence type="predicted"/>
<dbReference type="AlphaFoldDB" id="A0A1Y5Y6B2"/>
<reference evidence="4 5" key="1">
    <citation type="submission" date="2017-04" db="EMBL/GenBank/DDBJ databases">
        <authorList>
            <person name="Afonso C.L."/>
            <person name="Miller P.J."/>
            <person name="Scott M.A."/>
            <person name="Spackman E."/>
            <person name="Goraichik I."/>
            <person name="Dimitrov K.M."/>
            <person name="Suarez D.L."/>
            <person name="Swayne D.E."/>
        </authorList>
    </citation>
    <scope>NUCLEOTIDE SEQUENCE [LARGE SCALE GENOMIC DNA]</scope>
    <source>
        <strain evidence="4 5">DSM 43828</strain>
    </source>
</reference>
<name>A0A1Y5Y6B2_KIBAR</name>
<dbReference type="PANTHER" id="PTHR30055">
    <property type="entry name" value="HTH-TYPE TRANSCRIPTIONAL REGULATOR RUTR"/>
    <property type="match status" value="1"/>
</dbReference>
<dbReference type="RefSeq" id="WP_084433617.1">
    <property type="nucleotide sequence ID" value="NZ_FWXV01000012.1"/>
</dbReference>
<organism evidence="4 5">
    <name type="scientific">Kibdelosporangium aridum</name>
    <dbReference type="NCBI Taxonomy" id="2030"/>
    <lineage>
        <taxon>Bacteria</taxon>
        <taxon>Bacillati</taxon>
        <taxon>Actinomycetota</taxon>
        <taxon>Actinomycetes</taxon>
        <taxon>Pseudonocardiales</taxon>
        <taxon>Pseudonocardiaceae</taxon>
        <taxon>Kibdelosporangium</taxon>
    </lineage>
</organism>
<dbReference type="GO" id="GO:0000976">
    <property type="term" value="F:transcription cis-regulatory region binding"/>
    <property type="evidence" value="ECO:0007669"/>
    <property type="project" value="TreeGrafter"/>
</dbReference>
<evidence type="ECO:0000256" key="2">
    <source>
        <dbReference type="PROSITE-ProRule" id="PRU00335"/>
    </source>
</evidence>
<dbReference type="InterPro" id="IPR009057">
    <property type="entry name" value="Homeodomain-like_sf"/>
</dbReference>
<dbReference type="PROSITE" id="PS50977">
    <property type="entry name" value="HTH_TETR_2"/>
    <property type="match status" value="1"/>
</dbReference>
<keyword evidence="5" id="KW-1185">Reference proteome</keyword>
<dbReference type="PANTHER" id="PTHR30055:SF178">
    <property type="entry name" value="POSSIBLE TRANSCRIPTIONAL REGULATORY PROTEIN"/>
    <property type="match status" value="1"/>
</dbReference>
<feature type="domain" description="HTH tetR-type" evidence="3">
    <location>
        <begin position="19"/>
        <end position="79"/>
    </location>
</feature>
<feature type="DNA-binding region" description="H-T-H motif" evidence="2">
    <location>
        <begin position="42"/>
        <end position="61"/>
    </location>
</feature>
<evidence type="ECO:0000313" key="4">
    <source>
        <dbReference type="EMBL" id="SMD25764.1"/>
    </source>
</evidence>
<dbReference type="InterPro" id="IPR050109">
    <property type="entry name" value="HTH-type_TetR-like_transc_reg"/>
</dbReference>
<dbReference type="EMBL" id="FWXV01000012">
    <property type="protein sequence ID" value="SMD25764.1"/>
    <property type="molecule type" value="Genomic_DNA"/>
</dbReference>
<dbReference type="OrthoDB" id="6637160at2"/>
<sequence length="229" mass="26018">MHSAPEHGFQRARRPEQREVRRKAILDAAQELLAEQPAQDVSLREIARRLGGSKSGIIRYYETREALFLELLQRARQEWLDELERRLPRPGSSPDDLVSRIADTWARSLAERPMLCELWSMLASVLERNVSPAVIREFKLANREHMLRLAGMITERLPFLDDAAANELVRASVVVIVGLWPFANPGPAVLEAIDDPRLAASHVDFAETFSRDLQVLMTGLVHLNGERTR</sequence>